<reference evidence="2 3" key="1">
    <citation type="submission" date="2018-06" db="EMBL/GenBank/DDBJ databases">
        <authorList>
            <consortium name="Pathogen Informatics"/>
            <person name="Doyle S."/>
        </authorList>
    </citation>
    <scope>NUCLEOTIDE SEQUENCE [LARGE SCALE GENOMIC DNA]</scope>
    <source>
        <strain evidence="2 3">NCTC13043</strain>
    </source>
</reference>
<proteinExistence type="predicted"/>
<keyword evidence="1" id="KW-0732">Signal</keyword>
<dbReference type="RefSeq" id="WP_245944632.1">
    <property type="nucleotide sequence ID" value="NZ_CAJPLF010000090.1"/>
</dbReference>
<accession>A0A379G9B4</accession>
<organism evidence="2 3">
    <name type="scientific">Prevotella pallens</name>
    <dbReference type="NCBI Taxonomy" id="60133"/>
    <lineage>
        <taxon>Bacteria</taxon>
        <taxon>Pseudomonadati</taxon>
        <taxon>Bacteroidota</taxon>
        <taxon>Bacteroidia</taxon>
        <taxon>Bacteroidales</taxon>
        <taxon>Prevotellaceae</taxon>
        <taxon>Prevotella</taxon>
    </lineage>
</organism>
<sequence>MNRIIFLLVLSFSSLQLTAQNIKGQVIDEQQQPLLCANVLLLTVKDSTLIKGTVTNEQGHFELAAPDVPYIIKISFIGYEPCYLNNRQGNIGAIQLKTNSTDLNAVVVKGRRPTVKVGLNKIEVNVSNSYLKYMGKATTVLGKIPGLTKDLQLLEGGTPTFVLNGKPVSVKELSTIPSSEIKKIIVDSNPNVEYSATCKGVVYPGGGSCTTIEIDDKK</sequence>
<feature type="signal peptide" evidence="1">
    <location>
        <begin position="1"/>
        <end position="19"/>
    </location>
</feature>
<protein>
    <submittedName>
        <fullName evidence="2">TonB-linked outer membrane protein, SusC/RagA family</fullName>
    </submittedName>
</protein>
<dbReference type="Pfam" id="PF13715">
    <property type="entry name" value="CarbopepD_reg_2"/>
    <property type="match status" value="1"/>
</dbReference>
<dbReference type="Proteomes" id="UP000254235">
    <property type="component" value="Unassembled WGS sequence"/>
</dbReference>
<evidence type="ECO:0000313" key="3">
    <source>
        <dbReference type="Proteomes" id="UP000254235"/>
    </source>
</evidence>
<evidence type="ECO:0000313" key="2">
    <source>
        <dbReference type="EMBL" id="SUC37608.1"/>
    </source>
</evidence>
<name>A0A379G9B4_9BACT</name>
<dbReference type="SUPFAM" id="SSF49464">
    <property type="entry name" value="Carboxypeptidase regulatory domain-like"/>
    <property type="match status" value="1"/>
</dbReference>
<evidence type="ECO:0000256" key="1">
    <source>
        <dbReference type="SAM" id="SignalP"/>
    </source>
</evidence>
<dbReference type="EMBL" id="UGTP01000002">
    <property type="protein sequence ID" value="SUC37608.1"/>
    <property type="molecule type" value="Genomic_DNA"/>
</dbReference>
<dbReference type="Gene3D" id="2.60.40.1120">
    <property type="entry name" value="Carboxypeptidase-like, regulatory domain"/>
    <property type="match status" value="1"/>
</dbReference>
<dbReference type="InterPro" id="IPR008969">
    <property type="entry name" value="CarboxyPept-like_regulatory"/>
</dbReference>
<feature type="chain" id="PRO_5016582272" evidence="1">
    <location>
        <begin position="20"/>
        <end position="218"/>
    </location>
</feature>
<dbReference type="GeneID" id="78571735"/>
<dbReference type="AlphaFoldDB" id="A0A379G9B4"/>
<gene>
    <name evidence="2" type="ORF">NCTC13043_02098</name>
</gene>